<keyword evidence="2" id="KW-1185">Reference proteome</keyword>
<evidence type="ECO:0000313" key="2">
    <source>
        <dbReference type="Proteomes" id="UP000007151"/>
    </source>
</evidence>
<protein>
    <submittedName>
        <fullName evidence="1">Uncharacterized protein</fullName>
    </submittedName>
</protein>
<organism evidence="1 2">
    <name type="scientific">Danaus plexippus plexippus</name>
    <dbReference type="NCBI Taxonomy" id="278856"/>
    <lineage>
        <taxon>Eukaryota</taxon>
        <taxon>Metazoa</taxon>
        <taxon>Ecdysozoa</taxon>
        <taxon>Arthropoda</taxon>
        <taxon>Hexapoda</taxon>
        <taxon>Insecta</taxon>
        <taxon>Pterygota</taxon>
        <taxon>Neoptera</taxon>
        <taxon>Endopterygota</taxon>
        <taxon>Lepidoptera</taxon>
        <taxon>Glossata</taxon>
        <taxon>Ditrysia</taxon>
        <taxon>Papilionoidea</taxon>
        <taxon>Nymphalidae</taxon>
        <taxon>Danainae</taxon>
        <taxon>Danaini</taxon>
        <taxon>Danaina</taxon>
        <taxon>Danaus</taxon>
        <taxon>Danaus</taxon>
    </lineage>
</organism>
<name>A0A212FBI8_DANPL</name>
<dbReference type="KEGG" id="dpl:KGM_204876"/>
<evidence type="ECO:0000313" key="1">
    <source>
        <dbReference type="EMBL" id="OWR51083.1"/>
    </source>
</evidence>
<sequence>MFKQIIFAALLAVVAAKPGIHSVAYSAPIVAAPAVAAAYSVPVGAAYPAPIAAAYAAPFAAYRAPLAYSAPFGAYSAQVLLK</sequence>
<dbReference type="eggNOG" id="ENOG502T7TH">
    <property type="taxonomic scope" value="Eukaryota"/>
</dbReference>
<comment type="caution">
    <text evidence="1">The sequence shown here is derived from an EMBL/GenBank/DDBJ whole genome shotgun (WGS) entry which is preliminary data.</text>
</comment>
<dbReference type="Proteomes" id="UP000007151">
    <property type="component" value="Unassembled WGS sequence"/>
</dbReference>
<dbReference type="EMBL" id="AGBW02009319">
    <property type="protein sequence ID" value="OWR51083.1"/>
    <property type="molecule type" value="Genomic_DNA"/>
</dbReference>
<proteinExistence type="predicted"/>
<reference evidence="1 2" key="1">
    <citation type="journal article" date="2011" name="Cell">
        <title>The monarch butterfly genome yields insights into long-distance migration.</title>
        <authorList>
            <person name="Zhan S."/>
            <person name="Merlin C."/>
            <person name="Boore J.L."/>
            <person name="Reppert S.M."/>
        </authorList>
    </citation>
    <scope>NUCLEOTIDE SEQUENCE [LARGE SCALE GENOMIC DNA]</scope>
    <source>
        <strain evidence="1">F-2</strain>
    </source>
</reference>
<dbReference type="AlphaFoldDB" id="A0A212FBI8"/>
<gene>
    <name evidence="1" type="ORF">KGM_204876</name>
</gene>
<accession>A0A212FBI8</accession>